<dbReference type="InterPro" id="IPR050638">
    <property type="entry name" value="AA-Vitamin_Transporters"/>
</dbReference>
<keyword evidence="4 6" id="KW-1133">Transmembrane helix</keyword>
<evidence type="ECO:0000259" key="8">
    <source>
        <dbReference type="Pfam" id="PF00892"/>
    </source>
</evidence>
<dbReference type="PANTHER" id="PTHR32322">
    <property type="entry name" value="INNER MEMBRANE TRANSPORTER"/>
    <property type="match status" value="1"/>
</dbReference>
<feature type="transmembrane region" description="Helical" evidence="6">
    <location>
        <begin position="266"/>
        <end position="284"/>
    </location>
</feature>
<feature type="transmembrane region" description="Helical" evidence="6">
    <location>
        <begin position="119"/>
        <end position="138"/>
    </location>
</feature>
<protein>
    <submittedName>
        <fullName evidence="9">Threonine/homoserine efflux transporter RhtA</fullName>
    </submittedName>
</protein>
<feature type="domain" description="EamA" evidence="8">
    <location>
        <begin position="3"/>
        <end position="135"/>
    </location>
</feature>
<feature type="transmembrane region" description="Helical" evidence="6">
    <location>
        <begin position="35"/>
        <end position="53"/>
    </location>
</feature>
<keyword evidence="3 6" id="KW-0812">Transmembrane</keyword>
<gene>
    <name evidence="9" type="ORF">EV192_11342</name>
</gene>
<evidence type="ECO:0000256" key="1">
    <source>
        <dbReference type="ARBA" id="ARBA00004141"/>
    </source>
</evidence>
<organism evidence="9 10">
    <name type="scientific">Actinocrispum wychmicini</name>
    <dbReference type="NCBI Taxonomy" id="1213861"/>
    <lineage>
        <taxon>Bacteria</taxon>
        <taxon>Bacillati</taxon>
        <taxon>Actinomycetota</taxon>
        <taxon>Actinomycetes</taxon>
        <taxon>Pseudonocardiales</taxon>
        <taxon>Pseudonocardiaceae</taxon>
        <taxon>Actinocrispum</taxon>
    </lineage>
</organism>
<keyword evidence="7" id="KW-0732">Signal</keyword>
<dbReference type="InterPro" id="IPR000620">
    <property type="entry name" value="EamA_dom"/>
</dbReference>
<evidence type="ECO:0000313" key="10">
    <source>
        <dbReference type="Proteomes" id="UP000295680"/>
    </source>
</evidence>
<feature type="transmembrane region" description="Helical" evidence="6">
    <location>
        <begin position="93"/>
        <end position="112"/>
    </location>
</feature>
<feature type="signal peptide" evidence="7">
    <location>
        <begin position="1"/>
        <end position="19"/>
    </location>
</feature>
<dbReference type="SUPFAM" id="SSF103481">
    <property type="entry name" value="Multidrug resistance efflux transporter EmrE"/>
    <property type="match status" value="2"/>
</dbReference>
<evidence type="ECO:0000256" key="5">
    <source>
        <dbReference type="ARBA" id="ARBA00023136"/>
    </source>
</evidence>
<sequence>MRTYLMLVLVMAFWGSAFASSKIAVQAIPHEVAASLRFAIGAVILLVMHTVLSRHRVSRRDLGKVAGLGMLGVFGYNMFFFFALSLAPSSDGSVIVPVLTPVITVAVTAVTGRQRLSTRVMLGLATAVAGAVVFFAGIPAGGSGRLVGDLLFLGAAGCWVAYTICGAPLLKRLPAFTVTTFASTAGAIALALVAIPSFGDVHWAGLTAGFWVNQLYLAALPTALAYVMYYAAIREVGPATAASAMFLVPVFGLACSWLLVDESITPVQAVGSACMLLGAWLATVRRTTVRAGWEEAALPPPSSQYT</sequence>
<evidence type="ECO:0000313" key="9">
    <source>
        <dbReference type="EMBL" id="TCO50665.1"/>
    </source>
</evidence>
<feature type="domain" description="EamA" evidence="8">
    <location>
        <begin position="147"/>
        <end position="283"/>
    </location>
</feature>
<feature type="transmembrane region" description="Helical" evidence="6">
    <location>
        <begin position="239"/>
        <end position="260"/>
    </location>
</feature>
<feature type="chain" id="PRO_5020978328" evidence="7">
    <location>
        <begin position="20"/>
        <end position="306"/>
    </location>
</feature>
<feature type="transmembrane region" description="Helical" evidence="6">
    <location>
        <begin position="65"/>
        <end position="87"/>
    </location>
</feature>
<evidence type="ECO:0000256" key="7">
    <source>
        <dbReference type="SAM" id="SignalP"/>
    </source>
</evidence>
<evidence type="ECO:0000256" key="3">
    <source>
        <dbReference type="ARBA" id="ARBA00022692"/>
    </source>
</evidence>
<evidence type="ECO:0000256" key="6">
    <source>
        <dbReference type="SAM" id="Phobius"/>
    </source>
</evidence>
<feature type="transmembrane region" description="Helical" evidence="6">
    <location>
        <begin position="175"/>
        <end position="195"/>
    </location>
</feature>
<feature type="transmembrane region" description="Helical" evidence="6">
    <location>
        <begin position="215"/>
        <end position="232"/>
    </location>
</feature>
<dbReference type="Pfam" id="PF00892">
    <property type="entry name" value="EamA"/>
    <property type="match status" value="2"/>
</dbReference>
<dbReference type="Proteomes" id="UP000295680">
    <property type="component" value="Unassembled WGS sequence"/>
</dbReference>
<comment type="similarity">
    <text evidence="2">Belongs to the EamA transporter family.</text>
</comment>
<proteinExistence type="inferred from homology"/>
<dbReference type="GO" id="GO:0016020">
    <property type="term" value="C:membrane"/>
    <property type="evidence" value="ECO:0007669"/>
    <property type="project" value="UniProtKB-SubCell"/>
</dbReference>
<dbReference type="EMBL" id="SLWS01000013">
    <property type="protein sequence ID" value="TCO50665.1"/>
    <property type="molecule type" value="Genomic_DNA"/>
</dbReference>
<accession>A0A4R2J683</accession>
<dbReference type="RefSeq" id="WP_165960919.1">
    <property type="nucleotide sequence ID" value="NZ_SLWS01000013.1"/>
</dbReference>
<keyword evidence="5 6" id="KW-0472">Membrane</keyword>
<dbReference type="InterPro" id="IPR037185">
    <property type="entry name" value="EmrE-like"/>
</dbReference>
<dbReference type="PANTHER" id="PTHR32322:SF2">
    <property type="entry name" value="EAMA DOMAIN-CONTAINING PROTEIN"/>
    <property type="match status" value="1"/>
</dbReference>
<feature type="transmembrane region" description="Helical" evidence="6">
    <location>
        <begin position="150"/>
        <end position="170"/>
    </location>
</feature>
<evidence type="ECO:0000256" key="4">
    <source>
        <dbReference type="ARBA" id="ARBA00022989"/>
    </source>
</evidence>
<comment type="subcellular location">
    <subcellularLocation>
        <location evidence="1">Membrane</location>
        <topology evidence="1">Multi-pass membrane protein</topology>
    </subcellularLocation>
</comment>
<reference evidence="9 10" key="1">
    <citation type="submission" date="2019-03" db="EMBL/GenBank/DDBJ databases">
        <title>Genomic Encyclopedia of Type Strains, Phase IV (KMG-IV): sequencing the most valuable type-strain genomes for metagenomic binning, comparative biology and taxonomic classification.</title>
        <authorList>
            <person name="Goeker M."/>
        </authorList>
    </citation>
    <scope>NUCLEOTIDE SEQUENCE [LARGE SCALE GENOMIC DNA]</scope>
    <source>
        <strain evidence="9 10">DSM 45934</strain>
    </source>
</reference>
<comment type="caution">
    <text evidence="9">The sequence shown here is derived from an EMBL/GenBank/DDBJ whole genome shotgun (WGS) entry which is preliminary data.</text>
</comment>
<dbReference type="AlphaFoldDB" id="A0A4R2J683"/>
<keyword evidence="10" id="KW-1185">Reference proteome</keyword>
<name>A0A4R2J683_9PSEU</name>
<evidence type="ECO:0000256" key="2">
    <source>
        <dbReference type="ARBA" id="ARBA00007362"/>
    </source>
</evidence>